<organism evidence="1 2">
    <name type="scientific">Kozakia baliensis</name>
    <dbReference type="NCBI Taxonomy" id="153496"/>
    <lineage>
        <taxon>Bacteria</taxon>
        <taxon>Pseudomonadati</taxon>
        <taxon>Pseudomonadota</taxon>
        <taxon>Alphaproteobacteria</taxon>
        <taxon>Acetobacterales</taxon>
        <taxon>Acetobacteraceae</taxon>
        <taxon>Kozakia</taxon>
    </lineage>
</organism>
<gene>
    <name evidence="1" type="ORF">A0U89_15285</name>
</gene>
<keyword evidence="2" id="KW-1185">Reference proteome</keyword>
<proteinExistence type="predicted"/>
<geneLocation type="plasmid" evidence="2">
    <name>pkb14400_2</name>
</geneLocation>
<dbReference type="KEGG" id="kba:A0U89_15285"/>
<evidence type="ECO:0000313" key="2">
    <source>
        <dbReference type="Proteomes" id="UP000179145"/>
    </source>
</evidence>
<dbReference type="Proteomes" id="UP000179145">
    <property type="component" value="Plasmid pKB14400_2"/>
</dbReference>
<keyword evidence="1" id="KW-0614">Plasmid</keyword>
<protein>
    <submittedName>
        <fullName evidence="1">Uncharacterized protein</fullName>
    </submittedName>
</protein>
<reference evidence="1 2" key="1">
    <citation type="journal article" date="2016" name="Microb. Cell Fact.">
        <title>Dissection of exopolysaccharide biosynthesis in Kozakia baliensis.</title>
        <authorList>
            <person name="Brandt J.U."/>
            <person name="Jakob F."/>
            <person name="Behr J."/>
            <person name="Geissler A.J."/>
            <person name="Vogel R.F."/>
        </authorList>
    </citation>
    <scope>NUCLEOTIDE SEQUENCE [LARGE SCALE GENOMIC DNA]</scope>
    <source>
        <strain evidence="1 2">DSM 14400</strain>
        <plasmid evidence="2">Plasmid pkb14400_2</plasmid>
    </source>
</reference>
<name>A0A1D8UYF6_9PROT</name>
<dbReference type="EMBL" id="CP014676">
    <property type="protein sequence ID" value="AOX18670.1"/>
    <property type="molecule type" value="Genomic_DNA"/>
</dbReference>
<sequence length="115" mass="12785">MTAAGKIKGTLETLAHELRARGDDWLLGELRQKDLRTQWDAAFEHIPPAYWQDLRTALMSALADERSLRGLIPPTSPVGSGVFQRARLEALNRLMAPERLQMLATLTAHRGGAKL</sequence>
<accession>A0A1D8UYF6</accession>
<dbReference type="RefSeq" id="WP_070404128.1">
    <property type="nucleotide sequence ID" value="NZ_BJVW01000050.1"/>
</dbReference>
<dbReference type="AlphaFoldDB" id="A0A1D8UYF6"/>
<evidence type="ECO:0000313" key="1">
    <source>
        <dbReference type="EMBL" id="AOX18670.1"/>
    </source>
</evidence>